<keyword evidence="2" id="KW-0479">Metal-binding</keyword>
<evidence type="ECO:0000256" key="3">
    <source>
        <dbReference type="ARBA" id="ARBA00022737"/>
    </source>
</evidence>
<keyword evidence="10" id="KW-1185">Reference proteome</keyword>
<dbReference type="PANTHER" id="PTHR24379">
    <property type="entry name" value="KRAB AND ZINC FINGER DOMAIN-CONTAINING"/>
    <property type="match status" value="1"/>
</dbReference>
<feature type="domain" description="C2H2-type" evidence="8">
    <location>
        <begin position="651"/>
        <end position="678"/>
    </location>
</feature>
<evidence type="ECO:0000256" key="5">
    <source>
        <dbReference type="ARBA" id="ARBA00022833"/>
    </source>
</evidence>
<feature type="domain" description="C2H2-type" evidence="8">
    <location>
        <begin position="174"/>
        <end position="201"/>
    </location>
</feature>
<dbReference type="FunFam" id="3.30.160.60:FF:001102">
    <property type="entry name" value="Transcription factor IIIA"/>
    <property type="match status" value="1"/>
</dbReference>
<evidence type="ECO:0000313" key="9">
    <source>
        <dbReference type="EMBL" id="KAK4885172.1"/>
    </source>
</evidence>
<dbReference type="SUPFAM" id="SSF57667">
    <property type="entry name" value="beta-beta-alpha zinc fingers"/>
    <property type="match status" value="5"/>
</dbReference>
<proteinExistence type="predicted"/>
<gene>
    <name evidence="9" type="ORF">RN001_001443</name>
</gene>
<dbReference type="PROSITE" id="PS00028">
    <property type="entry name" value="ZINC_FINGER_C2H2_1"/>
    <property type="match status" value="10"/>
</dbReference>
<accession>A0AAN7Q7V3</accession>
<dbReference type="FunFam" id="3.30.160.60:FF:000100">
    <property type="entry name" value="Zinc finger 45-like"/>
    <property type="match status" value="1"/>
</dbReference>
<feature type="domain" description="C2H2-type" evidence="8">
    <location>
        <begin position="592"/>
        <end position="619"/>
    </location>
</feature>
<dbReference type="SMART" id="SM00355">
    <property type="entry name" value="ZnF_C2H2"/>
    <property type="match status" value="14"/>
</dbReference>
<dbReference type="FunFam" id="3.30.160.60:FF:002770">
    <property type="entry name" value="ZNF256 isoform 1"/>
    <property type="match status" value="1"/>
</dbReference>
<evidence type="ECO:0000256" key="4">
    <source>
        <dbReference type="ARBA" id="ARBA00022771"/>
    </source>
</evidence>
<dbReference type="Gene3D" id="3.30.160.60">
    <property type="entry name" value="Classic Zinc Finger"/>
    <property type="match status" value="8"/>
</dbReference>
<feature type="domain" description="C2H2-type" evidence="8">
    <location>
        <begin position="202"/>
        <end position="229"/>
    </location>
</feature>
<feature type="domain" description="C2H2-type" evidence="8">
    <location>
        <begin position="328"/>
        <end position="355"/>
    </location>
</feature>
<dbReference type="InterPro" id="IPR036236">
    <property type="entry name" value="Znf_C2H2_sf"/>
</dbReference>
<protein>
    <recommendedName>
        <fullName evidence="8">C2H2-type domain-containing protein</fullName>
    </recommendedName>
</protein>
<feature type="domain" description="C2H2-type" evidence="8">
    <location>
        <begin position="707"/>
        <end position="732"/>
    </location>
</feature>
<feature type="domain" description="C2H2-type" evidence="8">
    <location>
        <begin position="620"/>
        <end position="650"/>
    </location>
</feature>
<dbReference type="Proteomes" id="UP001353858">
    <property type="component" value="Unassembled WGS sequence"/>
</dbReference>
<dbReference type="Pfam" id="PF00096">
    <property type="entry name" value="zf-C2H2"/>
    <property type="match status" value="5"/>
</dbReference>
<dbReference type="FunFam" id="3.30.160.60:FF:000110">
    <property type="entry name" value="Zinc finger protein-like"/>
    <property type="match status" value="1"/>
</dbReference>
<evidence type="ECO:0000256" key="1">
    <source>
        <dbReference type="ARBA" id="ARBA00004123"/>
    </source>
</evidence>
<comment type="caution">
    <text evidence="9">The sequence shown here is derived from an EMBL/GenBank/DDBJ whole genome shotgun (WGS) entry which is preliminary data.</text>
</comment>
<dbReference type="PROSITE" id="PS50157">
    <property type="entry name" value="ZINC_FINGER_C2H2_2"/>
    <property type="match status" value="10"/>
</dbReference>
<keyword evidence="6" id="KW-0539">Nucleus</keyword>
<feature type="domain" description="C2H2-type" evidence="8">
    <location>
        <begin position="564"/>
        <end position="591"/>
    </location>
</feature>
<keyword evidence="4 7" id="KW-0863">Zinc-finger</keyword>
<evidence type="ECO:0000259" key="8">
    <source>
        <dbReference type="PROSITE" id="PS50157"/>
    </source>
</evidence>
<reference evidence="10" key="1">
    <citation type="submission" date="2023-01" db="EMBL/GenBank/DDBJ databases">
        <title>Key to firefly adult light organ development and bioluminescence: homeobox transcription factors regulate luciferase expression and transportation to peroxisome.</title>
        <authorList>
            <person name="Fu X."/>
        </authorList>
    </citation>
    <scope>NUCLEOTIDE SEQUENCE [LARGE SCALE GENOMIC DNA]</scope>
</reference>
<feature type="domain" description="C2H2-type" evidence="8">
    <location>
        <begin position="537"/>
        <end position="565"/>
    </location>
</feature>
<dbReference type="GO" id="GO:0048598">
    <property type="term" value="P:embryonic morphogenesis"/>
    <property type="evidence" value="ECO:0007669"/>
    <property type="project" value="UniProtKB-ARBA"/>
</dbReference>
<keyword evidence="3" id="KW-0677">Repeat</keyword>
<sequence>MDNLMNIIITIHHKDEDEVTSYEYEQDFITQETISKTPIINKCLNLDMESMWNYSLDNKVTLNYDQWESDDNSTTLVKVCDVEEVQSASSPGNNNSALNNFKNCNIYFNNLLHKSLSDNKSLNIPTMIRCQNCDTNFPTKYQYQRHQCAFNAEKVVLKADADIKDIDKGMRIKYDCTTCGKQFVSKNNLERHQTSHDSTQENVCEHCKKQFVSENRLRIHKENHCKKAGDISKFYRSDVTVWKCTKCNQVFSTPASATRHSEYCTEFVNLDISSDVKVEDNLSMDNTGLKQEIRNSNNTFHEVNENGNINQTPFKCENVEKVLTELLLQCEYCNRTYADRNLLLAHQRRHTTEINYECITCKETFESYLSAAKHWMTKCSDEANLFYLPKMTYCEYCDRTFKSHEILYTHKIKKKHYTPKLHIIKDRNDNNLNDSTLETKDGLVKLIEDVLTTMDSSINKSRNFESENGKENKQNNYNTIIVKLDDMKDDQSKSNIDSQVPIHQELEKKKRGRKRKWPKQETKTKRLCFNVDDGYKYQCERCTLVFDSIVELEHHREKEHASNFSCEECGQIVHSAKALVIHSRAHQSLKPYVCEQCGRSYSQTSHLWQHMRFHQGIKPFACPHEGCEARYTIRPDLKDHIRKVHTRERPFKCSVCGKSFLTGSVYYQHRLIHTNDRRYGCDICEKRFFRADALNNHRRIHTDERPYPCEICGREFRQKGDRNKHVRTQHAE</sequence>
<dbReference type="GO" id="GO:0008270">
    <property type="term" value="F:zinc ion binding"/>
    <property type="evidence" value="ECO:0007669"/>
    <property type="project" value="UniProtKB-KW"/>
</dbReference>
<evidence type="ECO:0000256" key="2">
    <source>
        <dbReference type="ARBA" id="ARBA00022723"/>
    </source>
</evidence>
<name>A0AAN7Q7V3_9COLE</name>
<dbReference type="GO" id="GO:0005634">
    <property type="term" value="C:nucleus"/>
    <property type="evidence" value="ECO:0007669"/>
    <property type="project" value="UniProtKB-SubCell"/>
</dbReference>
<dbReference type="FunFam" id="3.30.160.60:FF:000202">
    <property type="entry name" value="Zinc finger protein 574"/>
    <property type="match status" value="1"/>
</dbReference>
<evidence type="ECO:0000256" key="7">
    <source>
        <dbReference type="PROSITE-ProRule" id="PRU00042"/>
    </source>
</evidence>
<evidence type="ECO:0000256" key="6">
    <source>
        <dbReference type="ARBA" id="ARBA00023242"/>
    </source>
</evidence>
<dbReference type="InterPro" id="IPR013087">
    <property type="entry name" value="Znf_C2H2_type"/>
</dbReference>
<dbReference type="AlphaFoldDB" id="A0AAN7Q7V3"/>
<feature type="domain" description="C2H2-type" evidence="8">
    <location>
        <begin position="679"/>
        <end position="706"/>
    </location>
</feature>
<keyword evidence="5" id="KW-0862">Zinc</keyword>
<dbReference type="EMBL" id="JARPUR010000001">
    <property type="protein sequence ID" value="KAK4885172.1"/>
    <property type="molecule type" value="Genomic_DNA"/>
</dbReference>
<comment type="subcellular location">
    <subcellularLocation>
        <location evidence="1">Nucleus</location>
    </subcellularLocation>
</comment>
<evidence type="ECO:0000313" key="10">
    <source>
        <dbReference type="Proteomes" id="UP001353858"/>
    </source>
</evidence>
<dbReference type="PANTHER" id="PTHR24379:SF121">
    <property type="entry name" value="C2H2-TYPE DOMAIN-CONTAINING PROTEIN"/>
    <property type="match status" value="1"/>
</dbReference>
<dbReference type="FunFam" id="3.30.160.60:FF:000624">
    <property type="entry name" value="zinc finger protein 697"/>
    <property type="match status" value="1"/>
</dbReference>
<organism evidence="9 10">
    <name type="scientific">Aquatica leii</name>
    <dbReference type="NCBI Taxonomy" id="1421715"/>
    <lineage>
        <taxon>Eukaryota</taxon>
        <taxon>Metazoa</taxon>
        <taxon>Ecdysozoa</taxon>
        <taxon>Arthropoda</taxon>
        <taxon>Hexapoda</taxon>
        <taxon>Insecta</taxon>
        <taxon>Pterygota</taxon>
        <taxon>Neoptera</taxon>
        <taxon>Endopterygota</taxon>
        <taxon>Coleoptera</taxon>
        <taxon>Polyphaga</taxon>
        <taxon>Elateriformia</taxon>
        <taxon>Elateroidea</taxon>
        <taxon>Lampyridae</taxon>
        <taxon>Luciolinae</taxon>
        <taxon>Aquatica</taxon>
    </lineage>
</organism>